<dbReference type="PANTHER" id="PTHR23403">
    <property type="entry name" value="TREHALASE"/>
    <property type="match status" value="1"/>
</dbReference>
<dbReference type="InterPro" id="IPR045964">
    <property type="entry name" value="DUF6384"/>
</dbReference>
<evidence type="ECO:0000256" key="5">
    <source>
        <dbReference type="SAM" id="Coils"/>
    </source>
</evidence>
<dbReference type="PROSITE" id="PS00927">
    <property type="entry name" value="TREHALASE_1"/>
    <property type="match status" value="1"/>
</dbReference>
<sequence>MPAPEAETPVLVLLDAIVDLDTDRVTAIGRTLQQQSAFNAVVRDNISSMDVANRQTKIVAAFDSIRQDATQMVDWLDDGKLDLMERIKSGWMTLRRGSIPDRFNAIKKTWLEVAKASDEQISREKVILDAYQDFRFGLKEAHVDAMALMTLAEQRVDQCRQTLQSAQTAADGNDTSDGAERSRRELVRDEALRAMQKEDERYQIVKDLTDNLLIAYNAAEAVFARLQQTNAIKERVYRQGVTFFATNEIVFTALSASMTSLQGLDESTKTLEAMKAGINDGLNTIASNGTKQLEAGLRAGYGSTIKAESVRSLVNAIVSFQESSYKMIEELRGEATKNAEELAAVVEDEASVAELRGQQLSLQQQIATLYQKMATLLLQESSTVDVDEQNIQPLLQQLNNEIALTRQQLTAEEQRFQQHQSALATLDEQIDRREAERDAQLAADPQAEQARVDKENFAAELEKQTALHAELEVEVAQKTAVYDQQKLFSYLLNKGYGTEKYRAWRLRRNLDGWIAGLCRFNENAVNYRMLFALQKASETKLQTLGQLALARDDHFKGFVSRVEKSVGLPEQYQRLEVLEANLTVSQQKVSQLQMKMQEYANGEGENFQRIMRRLSEQMSRLPQQKLSELVARTASPDDDIMLERIRTLISQEISLGGRIAAVQTDQQSARHDLGLAESLESAFHQYGFNDPDLEFKWGLLDSEEKQIKRYMKGEQSLKDIMTKISAASRTVVNDELIEEGVKNWFTHRLSYQSPTLTLSQRLGVTLYLTSPKWLKGLGVLVLCGALFTGYRLYDAHRQQEVLNGNIALQIKRSQDLTGIAHYIKGTLDVANKAALIWATKPLAEVEDKVNGMLEQFSHQQPQNLVMAGSRAEREEQLQALKALNDKQRDRLEYTNNLIVDVPRLLQADGALQKITADPQFATFLSQSSDISAKFEAAKQAILQNSPTVEATVAEVSTAVEQQKTRAERIKIFAEKKNKLLGLPLSSGDRKTLSDFVAGLERSLADRGYTEIIPPPEWIESINRLDEMYAYVVEPLTFIVVDRIGEKSGVERTYDESGGRSWYLITEAINSRGVPQAVWVKDSETGRERKTTTFGIRISQAEFEKLKKDKQEDGHIDNYIVGNKPANQLTMAAAGAVFGLTPLASFAAQETENSRPPEPQSPDELFGPLFIDVQTAKLFPDQKTFADAVPKGDPLMILADYRMQRRLSGFDLRHFVDVNFILPKEEKKYVPPEGQSLREHINGLWPELTRSANSDGKWDPLLPLPKPYVVPGGRFQELYYWDSYFTLLGLAESGRWDDVQNMVDNFAHEIDTWGYIPNGNRSYYLGRSQPPFFAMMVELLAQNKGDSVYTTYLPQLKQEYSWWMEGSDALKPGEAHARGVKLKNGALLNRYWDEKDTPRTESYLDDVTTAKNTPSRAATDIYRDLRAAAASGWDFSSRWMDNPAQLGTTRTTSIVPVDLNALLYQLEKTLSHASALANDSSAAERYKQAADDRQKAIEQNLWNAKEGWYADYDLKSGTVRNQLTAAALFPLYVHAAAQDRADKMAKATRQHLLNAGGLAATSVKTSQQWDAPNGWAPLQWVAAEGLQNYGHKDLALEVSFRFLSNVQSVFNTEHKLVEKYDVTTSGTGGGGEYPLQDGFGWTNGVALKMLDLLCGKEKPCDNAPDKLPSATPGPVTNPVKPTAEKTASPAAAGKAAQ</sequence>
<dbReference type="NCBIfam" id="NF009774">
    <property type="entry name" value="PRK13271.1"/>
    <property type="match status" value="1"/>
</dbReference>
<evidence type="ECO:0000313" key="7">
    <source>
        <dbReference type="EMBL" id="KGQ06025.1"/>
    </source>
</evidence>
<name>A0A0A2VIQ3_BEABA</name>
<feature type="compositionally biased region" description="Low complexity" evidence="6">
    <location>
        <begin position="1679"/>
        <end position="1696"/>
    </location>
</feature>
<feature type="region of interest" description="Disordered" evidence="6">
    <location>
        <begin position="1660"/>
        <end position="1696"/>
    </location>
</feature>
<dbReference type="HOGENOM" id="CLU_241009_0_0_1"/>
<dbReference type="Pfam" id="PF01204">
    <property type="entry name" value="Trehalase"/>
    <property type="match status" value="1"/>
</dbReference>
<keyword evidence="3 4" id="KW-0326">Glycosidase</keyword>
<dbReference type="STRING" id="1245745.A0A0A2VIQ3"/>
<dbReference type="GO" id="GO:0005993">
    <property type="term" value="P:trehalose catabolic process"/>
    <property type="evidence" value="ECO:0007669"/>
    <property type="project" value="TreeGrafter"/>
</dbReference>
<dbReference type="Gene3D" id="1.50.10.10">
    <property type="match status" value="1"/>
</dbReference>
<keyword evidence="5" id="KW-0175">Coiled coil</keyword>
<accession>A0A0A2VIQ3</accession>
<evidence type="ECO:0000256" key="6">
    <source>
        <dbReference type="SAM" id="MobiDB-lite"/>
    </source>
</evidence>
<dbReference type="Pfam" id="PF19911">
    <property type="entry name" value="DUF6384"/>
    <property type="match status" value="1"/>
</dbReference>
<gene>
    <name evidence="7" type="ORF">BBAD15_g8707</name>
</gene>
<comment type="similarity">
    <text evidence="1 4">Belongs to the glycosyl hydrolase 37 family.</text>
</comment>
<comment type="caution">
    <text evidence="7">The sequence shown here is derived from an EMBL/GenBank/DDBJ whole genome shotgun (WGS) entry which is preliminary data.</text>
</comment>
<evidence type="ECO:0000313" key="8">
    <source>
        <dbReference type="Proteomes" id="UP000030106"/>
    </source>
</evidence>
<evidence type="ECO:0000256" key="1">
    <source>
        <dbReference type="ARBA" id="ARBA00005615"/>
    </source>
</evidence>
<dbReference type="Proteomes" id="UP000030106">
    <property type="component" value="Unassembled WGS sequence"/>
</dbReference>
<feature type="region of interest" description="Disordered" evidence="6">
    <location>
        <begin position="162"/>
        <end position="185"/>
    </location>
</feature>
<feature type="coiled-coil region" evidence="5">
    <location>
        <begin position="395"/>
        <end position="474"/>
    </location>
</feature>
<dbReference type="InterPro" id="IPR001661">
    <property type="entry name" value="Glyco_hydro_37"/>
</dbReference>
<dbReference type="InterPro" id="IPR012341">
    <property type="entry name" value="6hp_glycosidase-like_sf"/>
</dbReference>
<dbReference type="NCBIfam" id="NF009773">
    <property type="entry name" value="PRK13270.1"/>
    <property type="match status" value="1"/>
</dbReference>
<dbReference type="PROSITE" id="PS00928">
    <property type="entry name" value="TREHALASE_2"/>
    <property type="match status" value="1"/>
</dbReference>
<proteinExistence type="inferred from homology"/>
<dbReference type="SUPFAM" id="SSF48208">
    <property type="entry name" value="Six-hairpin glycosidases"/>
    <property type="match status" value="1"/>
</dbReference>
<dbReference type="InterPro" id="IPR018232">
    <property type="entry name" value="Glyco_hydro_37_CS"/>
</dbReference>
<dbReference type="EMBL" id="ANFO01000886">
    <property type="protein sequence ID" value="KGQ06025.1"/>
    <property type="molecule type" value="Genomic_DNA"/>
</dbReference>
<protein>
    <recommendedName>
        <fullName evidence="4">Trehalase</fullName>
        <ecNumber evidence="4">3.2.1.28</ecNumber>
    </recommendedName>
    <alternativeName>
        <fullName evidence="4">Alpha-trehalose glucohydrolase</fullName>
    </alternativeName>
</protein>
<dbReference type="PANTHER" id="PTHR23403:SF1">
    <property type="entry name" value="TREHALASE"/>
    <property type="match status" value="1"/>
</dbReference>
<dbReference type="EC" id="3.2.1.28" evidence="4"/>
<comment type="catalytic activity">
    <reaction evidence="4">
        <text>alpha,alpha-trehalose + H2O = alpha-D-glucose + beta-D-glucose</text>
        <dbReference type="Rhea" id="RHEA:32675"/>
        <dbReference type="ChEBI" id="CHEBI:15377"/>
        <dbReference type="ChEBI" id="CHEBI:15903"/>
        <dbReference type="ChEBI" id="CHEBI:16551"/>
        <dbReference type="ChEBI" id="CHEBI:17925"/>
        <dbReference type="EC" id="3.2.1.28"/>
    </reaction>
</comment>
<dbReference type="GO" id="GO:0004555">
    <property type="term" value="F:alpha,alpha-trehalase activity"/>
    <property type="evidence" value="ECO:0007669"/>
    <property type="project" value="UniProtKB-EC"/>
</dbReference>
<dbReference type="InterPro" id="IPR008928">
    <property type="entry name" value="6-hairpin_glycosidase_sf"/>
</dbReference>
<evidence type="ECO:0000256" key="2">
    <source>
        <dbReference type="ARBA" id="ARBA00022801"/>
    </source>
</evidence>
<feature type="compositionally biased region" description="Polar residues" evidence="6">
    <location>
        <begin position="162"/>
        <end position="176"/>
    </location>
</feature>
<evidence type="ECO:0000256" key="3">
    <source>
        <dbReference type="ARBA" id="ARBA00023295"/>
    </source>
</evidence>
<dbReference type="FunFam" id="1.50.10.10:FF:000003">
    <property type="entry name" value="Cytoplasmic trehalase"/>
    <property type="match status" value="1"/>
</dbReference>
<reference evidence="7 8" key="1">
    <citation type="submission" date="2012-10" db="EMBL/GenBank/DDBJ databases">
        <title>Genome sequencing and analysis of entomopathogenic fungi Beauveria bassiana D1-5.</title>
        <authorList>
            <person name="Li Q."/>
            <person name="Wang L."/>
            <person name="Zhang Z."/>
            <person name="Wang Q."/>
            <person name="Ren J."/>
            <person name="Wang M."/>
            <person name="Xu W."/>
            <person name="Wang J."/>
            <person name="Lu Y."/>
            <person name="Du Q."/>
            <person name="Sun Z."/>
        </authorList>
    </citation>
    <scope>NUCLEOTIDE SEQUENCE [LARGE SCALE GENOMIC DNA]</scope>
    <source>
        <strain evidence="7 8">D1-5</strain>
    </source>
</reference>
<dbReference type="PRINTS" id="PR00744">
    <property type="entry name" value="GLHYDRLASE37"/>
</dbReference>
<evidence type="ECO:0000256" key="4">
    <source>
        <dbReference type="RuleBase" id="RU361180"/>
    </source>
</evidence>
<organism evidence="7 8">
    <name type="scientific">Beauveria bassiana D1-5</name>
    <dbReference type="NCBI Taxonomy" id="1245745"/>
    <lineage>
        <taxon>Eukaryota</taxon>
        <taxon>Fungi</taxon>
        <taxon>Dikarya</taxon>
        <taxon>Ascomycota</taxon>
        <taxon>Pezizomycotina</taxon>
        <taxon>Sordariomycetes</taxon>
        <taxon>Hypocreomycetidae</taxon>
        <taxon>Hypocreales</taxon>
        <taxon>Cordycipitaceae</taxon>
        <taxon>Beauveria</taxon>
    </lineage>
</organism>
<keyword evidence="2 4" id="KW-0378">Hydrolase</keyword>